<keyword evidence="9 12" id="KW-0460">Magnesium</keyword>
<comment type="pathway">
    <text evidence="12">Carbohydrate metabolism; D-ribose degradation; D-ribose 5-phosphate from beta-D-ribopyranose: step 2/2.</text>
</comment>
<dbReference type="Proteomes" id="UP000613768">
    <property type="component" value="Unassembled WGS sequence"/>
</dbReference>
<dbReference type="InterPro" id="IPR029056">
    <property type="entry name" value="Ribokinase-like"/>
</dbReference>
<dbReference type="EC" id="2.7.1.15" evidence="2 12"/>
<dbReference type="GO" id="GO:0046872">
    <property type="term" value="F:metal ion binding"/>
    <property type="evidence" value="ECO:0007669"/>
    <property type="project" value="UniProtKB-KW"/>
</dbReference>
<comment type="similarity">
    <text evidence="12">Belongs to the carbohydrate kinase PfkB family. Ribokinase subfamily.</text>
</comment>
<comment type="caution">
    <text evidence="12">Lacks conserved residue(s) required for the propagation of feature annotation.</text>
</comment>
<feature type="binding site" evidence="12">
    <location>
        <position position="277"/>
    </location>
    <ligand>
        <name>substrate</name>
    </ligand>
</feature>
<feature type="binding site" evidence="12">
    <location>
        <begin position="276"/>
        <end position="277"/>
    </location>
    <ligand>
        <name>ATP</name>
        <dbReference type="ChEBI" id="CHEBI:30616"/>
    </ligand>
</feature>
<dbReference type="GO" id="GO:0005524">
    <property type="term" value="F:ATP binding"/>
    <property type="evidence" value="ECO:0007669"/>
    <property type="project" value="UniProtKB-UniRule"/>
</dbReference>
<evidence type="ECO:0000313" key="15">
    <source>
        <dbReference type="Proteomes" id="UP000613768"/>
    </source>
</evidence>
<comment type="cofactor">
    <cofactor evidence="12">
        <name>Mg(2+)</name>
        <dbReference type="ChEBI" id="CHEBI:18420"/>
    </cofactor>
    <text evidence="12">Requires a divalent cation, most likely magnesium in vivo, as an electrophilic catalyst to aid phosphoryl group transfer. It is the chelate of the metal and the nucleotide that is the actual substrate.</text>
</comment>
<evidence type="ECO:0000256" key="7">
    <source>
        <dbReference type="ARBA" id="ARBA00022777"/>
    </source>
</evidence>
<comment type="caution">
    <text evidence="14">The sequence shown here is derived from an EMBL/GenBank/DDBJ whole genome shotgun (WGS) entry which is preliminary data.</text>
</comment>
<keyword evidence="15" id="KW-1185">Reference proteome</keyword>
<dbReference type="GO" id="GO:0004747">
    <property type="term" value="F:ribokinase activity"/>
    <property type="evidence" value="ECO:0007669"/>
    <property type="project" value="UniProtKB-UniRule"/>
</dbReference>
<dbReference type="PANTHER" id="PTHR10584:SF166">
    <property type="entry name" value="RIBOKINASE"/>
    <property type="match status" value="1"/>
</dbReference>
<evidence type="ECO:0000256" key="2">
    <source>
        <dbReference type="ARBA" id="ARBA00012035"/>
    </source>
</evidence>
<keyword evidence="12" id="KW-0963">Cytoplasm</keyword>
<feature type="binding site" evidence="12">
    <location>
        <begin position="24"/>
        <end position="26"/>
    </location>
    <ligand>
        <name>substrate</name>
    </ligand>
</feature>
<evidence type="ECO:0000256" key="3">
    <source>
        <dbReference type="ARBA" id="ARBA00016943"/>
    </source>
</evidence>
<keyword evidence="6 12" id="KW-0547">Nucleotide-binding</keyword>
<evidence type="ECO:0000256" key="6">
    <source>
        <dbReference type="ARBA" id="ARBA00022741"/>
    </source>
</evidence>
<evidence type="ECO:0000256" key="10">
    <source>
        <dbReference type="ARBA" id="ARBA00022958"/>
    </source>
</evidence>
<feature type="binding site" evidence="12">
    <location>
        <position position="273"/>
    </location>
    <ligand>
        <name>K(+)</name>
        <dbReference type="ChEBI" id="CHEBI:29103"/>
    </ligand>
</feature>
<sequence length="331" mass="34314">MSSQARSKKAKQAAAQVVVVGSYNQDMVWQGARFPQPGETRMGRFFSGPGGKGFNQAVAAARLAARTGFIAAVGRDPLGDNAAALARSENIDARWQLCSEATGTAAIWLDGAGQNMIIVAPGANALLSPAQVLAQRELIEQARVLLTQHEVHPVASLRAIEVARAAGVTCIHNPAPSSDSPQVRALLQAADIITPNETEFCDLLRLFEVEVNEQALAAADAAQLHTWCRMLPTATIALTLGAAGVFVSQASPAGEDPPFFRTPAAAVNVVDTTGAGDAFNGGLAASLASAPGRNLQQHVAFAVQVAGCAIESSGAAQAMPTLAEVERRFTG</sequence>
<dbReference type="InterPro" id="IPR011877">
    <property type="entry name" value="Ribokinase"/>
</dbReference>
<evidence type="ECO:0000259" key="13">
    <source>
        <dbReference type="Pfam" id="PF00294"/>
    </source>
</evidence>
<feature type="domain" description="Carbohydrate kinase PfkB" evidence="13">
    <location>
        <begin position="15"/>
        <end position="321"/>
    </location>
</feature>
<dbReference type="InterPro" id="IPR011611">
    <property type="entry name" value="PfkB_dom"/>
</dbReference>
<feature type="active site" description="Proton acceptor" evidence="12">
    <location>
        <position position="277"/>
    </location>
</feature>
<evidence type="ECO:0000256" key="12">
    <source>
        <dbReference type="HAMAP-Rule" id="MF_01987"/>
    </source>
</evidence>
<feature type="binding site" evidence="12">
    <location>
        <begin position="239"/>
        <end position="244"/>
    </location>
    <ligand>
        <name>ATP</name>
        <dbReference type="ChEBI" id="CHEBI:30616"/>
    </ligand>
</feature>
<dbReference type="Pfam" id="PF00294">
    <property type="entry name" value="PfkB"/>
    <property type="match status" value="1"/>
</dbReference>
<keyword evidence="8 12" id="KW-0067">ATP-binding</keyword>
<dbReference type="RefSeq" id="WP_192029551.1">
    <property type="nucleotide sequence ID" value="NZ_JACYTR010000017.1"/>
</dbReference>
<dbReference type="Gene3D" id="3.40.1190.20">
    <property type="match status" value="1"/>
</dbReference>
<comment type="activity regulation">
    <text evidence="12">Activated by a monovalent cation that binds near, but not in, the active site. The most likely occupant of the site in vivo is potassium. Ion binding induces a conformational change that may alter substrate affinity.</text>
</comment>
<dbReference type="AlphaFoldDB" id="A0AAW3ZKT5"/>
<protein>
    <recommendedName>
        <fullName evidence="3 12">Ribokinase</fullName>
        <shortName evidence="12">RK</shortName>
        <ecNumber evidence="2 12">2.7.1.15</ecNumber>
    </recommendedName>
</protein>
<gene>
    <name evidence="12" type="primary">rbsK</name>
    <name evidence="14" type="ORF">IFO71_10310</name>
</gene>
<dbReference type="PROSITE" id="PS00584">
    <property type="entry name" value="PFKB_KINASES_2"/>
    <property type="match status" value="1"/>
</dbReference>
<feature type="binding site" evidence="12">
    <location>
        <position position="312"/>
    </location>
    <ligand>
        <name>K(+)</name>
        <dbReference type="ChEBI" id="CHEBI:29103"/>
    </ligand>
</feature>
<organism evidence="14 15">
    <name type="scientific">Pseudomarimonas arenosa</name>
    <dbReference type="NCBI Taxonomy" id="2774145"/>
    <lineage>
        <taxon>Bacteria</taxon>
        <taxon>Pseudomonadati</taxon>
        <taxon>Pseudomonadota</taxon>
        <taxon>Gammaproteobacteria</taxon>
        <taxon>Lysobacterales</taxon>
        <taxon>Lysobacteraceae</taxon>
        <taxon>Pseudomarimonas</taxon>
    </lineage>
</organism>
<dbReference type="CDD" id="cd01174">
    <property type="entry name" value="ribokinase"/>
    <property type="match status" value="1"/>
</dbReference>
<evidence type="ECO:0000256" key="8">
    <source>
        <dbReference type="ARBA" id="ARBA00022840"/>
    </source>
</evidence>
<name>A0AAW3ZKT5_9GAMM</name>
<feature type="binding site" evidence="12">
    <location>
        <position position="196"/>
    </location>
    <ligand>
        <name>ATP</name>
        <dbReference type="ChEBI" id="CHEBI:30616"/>
    </ligand>
</feature>
<dbReference type="EMBL" id="JACYTR010000017">
    <property type="protein sequence ID" value="MBD8526129.1"/>
    <property type="molecule type" value="Genomic_DNA"/>
</dbReference>
<proteinExistence type="inferred from homology"/>
<keyword evidence="11 12" id="KW-0119">Carbohydrate metabolism</keyword>
<keyword evidence="10 12" id="KW-0630">Potassium</keyword>
<dbReference type="GO" id="GO:0005829">
    <property type="term" value="C:cytosol"/>
    <property type="evidence" value="ECO:0007669"/>
    <property type="project" value="TreeGrafter"/>
</dbReference>
<comment type="catalytic activity">
    <reaction evidence="12">
        <text>D-ribose + ATP = D-ribose 5-phosphate + ADP + H(+)</text>
        <dbReference type="Rhea" id="RHEA:13697"/>
        <dbReference type="ChEBI" id="CHEBI:15378"/>
        <dbReference type="ChEBI" id="CHEBI:30616"/>
        <dbReference type="ChEBI" id="CHEBI:47013"/>
        <dbReference type="ChEBI" id="CHEBI:78346"/>
        <dbReference type="ChEBI" id="CHEBI:456216"/>
        <dbReference type="EC" id="2.7.1.15"/>
    </reaction>
</comment>
<comment type="subunit">
    <text evidence="12">Homodimer.</text>
</comment>
<dbReference type="InterPro" id="IPR002173">
    <property type="entry name" value="Carboh/pur_kinase_PfkB_CS"/>
</dbReference>
<evidence type="ECO:0000256" key="9">
    <source>
        <dbReference type="ARBA" id="ARBA00022842"/>
    </source>
</evidence>
<comment type="similarity">
    <text evidence="1">Belongs to the carbohydrate kinase pfkB family.</text>
</comment>
<feature type="binding site" evidence="12">
    <location>
        <begin position="51"/>
        <end position="55"/>
    </location>
    <ligand>
        <name>substrate</name>
    </ligand>
</feature>
<accession>A0AAW3ZKT5</accession>
<evidence type="ECO:0000256" key="11">
    <source>
        <dbReference type="ARBA" id="ARBA00023277"/>
    </source>
</evidence>
<feature type="binding site" evidence="12">
    <location>
        <position position="150"/>
    </location>
    <ligand>
        <name>substrate</name>
    </ligand>
</feature>
<evidence type="ECO:0000256" key="5">
    <source>
        <dbReference type="ARBA" id="ARBA00022723"/>
    </source>
</evidence>
<feature type="binding site" evidence="12">
    <location>
        <position position="271"/>
    </location>
    <ligand>
        <name>K(+)</name>
        <dbReference type="ChEBI" id="CHEBI:29103"/>
    </ligand>
</feature>
<comment type="function">
    <text evidence="12">Catalyzes the phosphorylation of ribose at O-5 in a reaction requiring ATP and magnesium. The resulting D-ribose-5-phosphate can then be used either for sythesis of nucleotides, histidine, and tryptophan, or as a component of the pentose phosphate pathway.</text>
</comment>
<evidence type="ECO:0000256" key="4">
    <source>
        <dbReference type="ARBA" id="ARBA00022679"/>
    </source>
</evidence>
<dbReference type="InterPro" id="IPR002139">
    <property type="entry name" value="Ribo/fructo_kinase"/>
</dbReference>
<reference evidence="14 15" key="1">
    <citation type="submission" date="2020-09" db="EMBL/GenBank/DDBJ databases">
        <title>Pseudoxanthomonas sp. CAU 1598 isolated from sand of Yaerae Beach.</title>
        <authorList>
            <person name="Kim W."/>
        </authorList>
    </citation>
    <scope>NUCLEOTIDE SEQUENCE [LARGE SCALE GENOMIC DNA]</scope>
    <source>
        <strain evidence="14 15">CAU 1598</strain>
    </source>
</reference>
<dbReference type="SUPFAM" id="SSF53613">
    <property type="entry name" value="Ribokinase-like"/>
    <property type="match status" value="1"/>
</dbReference>
<keyword evidence="4 12" id="KW-0808">Transferase</keyword>
<feature type="binding site" evidence="12">
    <location>
        <position position="314"/>
    </location>
    <ligand>
        <name>K(+)</name>
        <dbReference type="ChEBI" id="CHEBI:29103"/>
    </ligand>
</feature>
<evidence type="ECO:0000256" key="1">
    <source>
        <dbReference type="ARBA" id="ARBA00005380"/>
    </source>
</evidence>
<dbReference type="PANTHER" id="PTHR10584">
    <property type="entry name" value="SUGAR KINASE"/>
    <property type="match status" value="1"/>
</dbReference>
<dbReference type="GO" id="GO:0019303">
    <property type="term" value="P:D-ribose catabolic process"/>
    <property type="evidence" value="ECO:0007669"/>
    <property type="project" value="UniProtKB-UniRule"/>
</dbReference>
<evidence type="ECO:0000313" key="14">
    <source>
        <dbReference type="EMBL" id="MBD8526129.1"/>
    </source>
</evidence>
<feature type="binding site" evidence="12">
    <location>
        <position position="309"/>
    </location>
    <ligand>
        <name>K(+)</name>
        <dbReference type="ChEBI" id="CHEBI:29103"/>
    </ligand>
</feature>
<dbReference type="HAMAP" id="MF_01987">
    <property type="entry name" value="Ribokinase"/>
    <property type="match status" value="1"/>
</dbReference>
<keyword evidence="7 12" id="KW-0418">Kinase</keyword>
<dbReference type="PRINTS" id="PR00990">
    <property type="entry name" value="RIBOKINASE"/>
</dbReference>
<comment type="subcellular location">
    <subcellularLocation>
        <location evidence="12">Cytoplasm</location>
    </subcellularLocation>
</comment>
<keyword evidence="5 12" id="KW-0479">Metal-binding</keyword>